<dbReference type="InterPro" id="IPR037185">
    <property type="entry name" value="EmrE-like"/>
</dbReference>
<dbReference type="Pfam" id="PF00893">
    <property type="entry name" value="Multi_Drug_Res"/>
    <property type="match status" value="1"/>
</dbReference>
<evidence type="ECO:0000256" key="4">
    <source>
        <dbReference type="ARBA" id="ARBA00022692"/>
    </source>
</evidence>
<evidence type="ECO:0000256" key="2">
    <source>
        <dbReference type="ARBA" id="ARBA00022448"/>
    </source>
</evidence>
<organism evidence="9 10">
    <name type="scientific">Vallicoccus soli</name>
    <dbReference type="NCBI Taxonomy" id="2339232"/>
    <lineage>
        <taxon>Bacteria</taxon>
        <taxon>Bacillati</taxon>
        <taxon>Actinomycetota</taxon>
        <taxon>Actinomycetes</taxon>
        <taxon>Motilibacterales</taxon>
        <taxon>Vallicoccaceae</taxon>
        <taxon>Vallicoccus</taxon>
    </lineage>
</organism>
<comment type="similarity">
    <text evidence="7">Belongs to the drug/metabolite transporter (DMT) superfamily. Small multidrug resistance (SMR) (TC 2.A.7.1) family.</text>
</comment>
<feature type="transmembrane region" description="Helical" evidence="8">
    <location>
        <begin position="57"/>
        <end position="78"/>
    </location>
</feature>
<evidence type="ECO:0000256" key="1">
    <source>
        <dbReference type="ARBA" id="ARBA00004651"/>
    </source>
</evidence>
<dbReference type="Gene3D" id="1.10.3730.20">
    <property type="match status" value="1"/>
</dbReference>
<dbReference type="Proteomes" id="UP000265614">
    <property type="component" value="Unassembled WGS sequence"/>
</dbReference>
<sequence length="107" mass="10938">MAWAYLIVAGFLETAFAVSLKASEGFTRLVPSVLFAVFSVSSFGLLTLALRDLPVGTAYAVWTGIGAAGTAVVGMVWLGDPASVLRIVSIVLIVAGVVGLNLSSAAH</sequence>
<dbReference type="GO" id="GO:0005886">
    <property type="term" value="C:plasma membrane"/>
    <property type="evidence" value="ECO:0007669"/>
    <property type="project" value="UniProtKB-SubCell"/>
</dbReference>
<name>A0A3A3YU70_9ACTN</name>
<dbReference type="InterPro" id="IPR000390">
    <property type="entry name" value="Small_drug/metabolite_transptr"/>
</dbReference>
<gene>
    <name evidence="9" type="ORF">D5H78_14915</name>
</gene>
<dbReference type="AlphaFoldDB" id="A0A3A3YU70"/>
<keyword evidence="10" id="KW-1185">Reference proteome</keyword>
<dbReference type="RefSeq" id="WP_119951282.1">
    <property type="nucleotide sequence ID" value="NZ_QZEZ01000007.1"/>
</dbReference>
<evidence type="ECO:0000256" key="7">
    <source>
        <dbReference type="RuleBase" id="RU003942"/>
    </source>
</evidence>
<keyword evidence="6 8" id="KW-0472">Membrane</keyword>
<reference evidence="9 10" key="1">
    <citation type="submission" date="2018-09" db="EMBL/GenBank/DDBJ databases">
        <title>YIM 75000 draft genome.</title>
        <authorList>
            <person name="Tang S."/>
            <person name="Feng Y."/>
        </authorList>
    </citation>
    <scope>NUCLEOTIDE SEQUENCE [LARGE SCALE GENOMIC DNA]</scope>
    <source>
        <strain evidence="9 10">YIM 75000</strain>
    </source>
</reference>
<dbReference type="SUPFAM" id="SSF103481">
    <property type="entry name" value="Multidrug resistance efflux transporter EmrE"/>
    <property type="match status" value="1"/>
</dbReference>
<evidence type="ECO:0000256" key="8">
    <source>
        <dbReference type="SAM" id="Phobius"/>
    </source>
</evidence>
<protein>
    <submittedName>
        <fullName evidence="9">QacE family quaternary ammonium compound efflux SMR transporter</fullName>
    </submittedName>
</protein>
<dbReference type="FunFam" id="1.10.3730.20:FF:000001">
    <property type="entry name" value="Quaternary ammonium compound resistance transporter SugE"/>
    <property type="match status" value="1"/>
</dbReference>
<evidence type="ECO:0000313" key="9">
    <source>
        <dbReference type="EMBL" id="RJK94273.1"/>
    </source>
</evidence>
<keyword evidence="2" id="KW-0813">Transport</keyword>
<proteinExistence type="inferred from homology"/>
<comment type="caution">
    <text evidence="9">The sequence shown here is derived from an EMBL/GenBank/DDBJ whole genome shotgun (WGS) entry which is preliminary data.</text>
</comment>
<keyword evidence="5 8" id="KW-1133">Transmembrane helix</keyword>
<keyword evidence="3" id="KW-1003">Cell membrane</keyword>
<keyword evidence="4 7" id="KW-0812">Transmembrane</keyword>
<dbReference type="InterPro" id="IPR045324">
    <property type="entry name" value="Small_multidrug_res"/>
</dbReference>
<feature type="transmembrane region" description="Helical" evidence="8">
    <location>
        <begin position="33"/>
        <end position="50"/>
    </location>
</feature>
<evidence type="ECO:0000313" key="10">
    <source>
        <dbReference type="Proteomes" id="UP000265614"/>
    </source>
</evidence>
<evidence type="ECO:0000256" key="5">
    <source>
        <dbReference type="ARBA" id="ARBA00022989"/>
    </source>
</evidence>
<evidence type="ECO:0000256" key="3">
    <source>
        <dbReference type="ARBA" id="ARBA00022475"/>
    </source>
</evidence>
<evidence type="ECO:0000256" key="6">
    <source>
        <dbReference type="ARBA" id="ARBA00023136"/>
    </source>
</evidence>
<dbReference type="EMBL" id="QZEZ01000007">
    <property type="protein sequence ID" value="RJK94273.1"/>
    <property type="molecule type" value="Genomic_DNA"/>
</dbReference>
<dbReference type="GO" id="GO:0022857">
    <property type="term" value="F:transmembrane transporter activity"/>
    <property type="evidence" value="ECO:0007669"/>
    <property type="project" value="InterPro"/>
</dbReference>
<dbReference type="PANTHER" id="PTHR30561:SF0">
    <property type="entry name" value="GUANIDINIUM EXPORTER"/>
    <property type="match status" value="1"/>
</dbReference>
<feature type="transmembrane region" description="Helical" evidence="8">
    <location>
        <begin position="84"/>
        <end position="102"/>
    </location>
</feature>
<comment type="subcellular location">
    <subcellularLocation>
        <location evidence="1 7">Cell membrane</location>
        <topology evidence="1 7">Multi-pass membrane protein</topology>
    </subcellularLocation>
</comment>
<dbReference type="PANTHER" id="PTHR30561">
    <property type="entry name" value="SMR FAMILY PROTON-DEPENDENT DRUG EFFLUX TRANSPORTER SUGE"/>
    <property type="match status" value="1"/>
</dbReference>
<accession>A0A3A3YU70</accession>